<accession>A0A6A4NYJ5</accession>
<dbReference type="InterPro" id="IPR013103">
    <property type="entry name" value="RVT_2"/>
</dbReference>
<dbReference type="Proteomes" id="UP000447434">
    <property type="component" value="Chromosome 16"/>
</dbReference>
<organism evidence="2 3">
    <name type="scientific">Lupinus albus</name>
    <name type="common">White lupine</name>
    <name type="synonym">Lupinus termis</name>
    <dbReference type="NCBI Taxonomy" id="3870"/>
    <lineage>
        <taxon>Eukaryota</taxon>
        <taxon>Viridiplantae</taxon>
        <taxon>Streptophyta</taxon>
        <taxon>Embryophyta</taxon>
        <taxon>Tracheophyta</taxon>
        <taxon>Spermatophyta</taxon>
        <taxon>Magnoliopsida</taxon>
        <taxon>eudicotyledons</taxon>
        <taxon>Gunneridae</taxon>
        <taxon>Pentapetalae</taxon>
        <taxon>rosids</taxon>
        <taxon>fabids</taxon>
        <taxon>Fabales</taxon>
        <taxon>Fabaceae</taxon>
        <taxon>Papilionoideae</taxon>
        <taxon>50 kb inversion clade</taxon>
        <taxon>genistoids sensu lato</taxon>
        <taxon>core genistoids</taxon>
        <taxon>Genisteae</taxon>
        <taxon>Lupinus</taxon>
    </lineage>
</organism>
<keyword evidence="3" id="KW-1185">Reference proteome</keyword>
<dbReference type="GO" id="GO:0003964">
    <property type="term" value="F:RNA-directed DNA polymerase activity"/>
    <property type="evidence" value="ECO:0007669"/>
    <property type="project" value="UniProtKB-KW"/>
</dbReference>
<evidence type="ECO:0000313" key="3">
    <source>
        <dbReference type="Proteomes" id="UP000447434"/>
    </source>
</evidence>
<dbReference type="EMBL" id="WOCE01000016">
    <property type="protein sequence ID" value="KAE9597583.1"/>
    <property type="molecule type" value="Genomic_DNA"/>
</dbReference>
<sequence>MFLVEGTNDSINSYGPICYNLDCDPETYDEAMKSQDYAFWKEAIQEEIDSIMGNKTWKLVDLPPGSKPIGCKWIFKKKMKVDGTIDKFKARLVAKGFTQKEGRWTEKDDFE</sequence>
<dbReference type="OrthoDB" id="411615at2759"/>
<gene>
    <name evidence="2" type="ORF">Lalb_Chr16g0388061</name>
</gene>
<dbReference type="Pfam" id="PF07727">
    <property type="entry name" value="RVT_2"/>
    <property type="match status" value="1"/>
</dbReference>
<reference evidence="3" key="1">
    <citation type="journal article" date="2020" name="Nat. Commun.">
        <title>Genome sequence of the cluster root forming white lupin.</title>
        <authorList>
            <person name="Hufnagel B."/>
            <person name="Marques A."/>
            <person name="Soriano A."/>
            <person name="Marques L."/>
            <person name="Divol F."/>
            <person name="Doumas P."/>
            <person name="Sallet E."/>
            <person name="Mancinotti D."/>
            <person name="Carrere S."/>
            <person name="Marande W."/>
            <person name="Arribat S."/>
            <person name="Keller J."/>
            <person name="Huneau C."/>
            <person name="Blein T."/>
            <person name="Aime D."/>
            <person name="Laguerre M."/>
            <person name="Taylor J."/>
            <person name="Schubert V."/>
            <person name="Nelson M."/>
            <person name="Geu-Flores F."/>
            <person name="Crespi M."/>
            <person name="Gallardo-Guerrero K."/>
            <person name="Delaux P.-M."/>
            <person name="Salse J."/>
            <person name="Berges H."/>
            <person name="Guyot R."/>
            <person name="Gouzy J."/>
            <person name="Peret B."/>
        </authorList>
    </citation>
    <scope>NUCLEOTIDE SEQUENCE [LARGE SCALE GENOMIC DNA]</scope>
    <source>
        <strain evidence="3">cv. Amiga</strain>
    </source>
</reference>
<evidence type="ECO:0000259" key="1">
    <source>
        <dbReference type="Pfam" id="PF07727"/>
    </source>
</evidence>
<name>A0A6A4NYJ5_LUPAL</name>
<keyword evidence="2" id="KW-0695">RNA-directed DNA polymerase</keyword>
<protein>
    <submittedName>
        <fullName evidence="2">Putative RNA-directed DNA polymerase</fullName>
    </submittedName>
</protein>
<dbReference type="AlphaFoldDB" id="A0A6A4NYJ5"/>
<feature type="domain" description="Reverse transcriptase Ty1/copia-type" evidence="1">
    <location>
        <begin position="54"/>
        <end position="102"/>
    </location>
</feature>
<keyword evidence="2" id="KW-0548">Nucleotidyltransferase</keyword>
<keyword evidence="2" id="KW-0808">Transferase</keyword>
<comment type="caution">
    <text evidence="2">The sequence shown here is derived from an EMBL/GenBank/DDBJ whole genome shotgun (WGS) entry which is preliminary data.</text>
</comment>
<proteinExistence type="predicted"/>
<evidence type="ECO:0000313" key="2">
    <source>
        <dbReference type="EMBL" id="KAE9597583.1"/>
    </source>
</evidence>